<evidence type="ECO:0000256" key="6">
    <source>
        <dbReference type="SAM" id="Phobius"/>
    </source>
</evidence>
<reference evidence="8" key="1">
    <citation type="submission" date="2016-10" db="EMBL/GenBank/DDBJ databases">
        <authorList>
            <person name="Varghese N."/>
            <person name="Submissions S."/>
        </authorList>
    </citation>
    <scope>NUCLEOTIDE SEQUENCE [LARGE SCALE GENOMIC DNA]</scope>
    <source>
        <strain evidence="8">MO64</strain>
    </source>
</reference>
<dbReference type="RefSeq" id="WP_092703414.1">
    <property type="nucleotide sequence ID" value="NZ_FOSR01000007.1"/>
</dbReference>
<evidence type="ECO:0000256" key="3">
    <source>
        <dbReference type="ARBA" id="ARBA00022989"/>
    </source>
</evidence>
<feature type="transmembrane region" description="Helical" evidence="6">
    <location>
        <begin position="31"/>
        <end position="52"/>
    </location>
</feature>
<keyword evidence="4 6" id="KW-0472">Membrane</keyword>
<evidence type="ECO:0000256" key="4">
    <source>
        <dbReference type="ARBA" id="ARBA00023136"/>
    </source>
</evidence>
<proteinExistence type="predicted"/>
<evidence type="ECO:0000256" key="5">
    <source>
        <dbReference type="SAM" id="MobiDB-lite"/>
    </source>
</evidence>
<gene>
    <name evidence="7" type="ORF">SAMN05192579_10740</name>
</gene>
<name>A0A1I4CMH6_9GAMM</name>
<feature type="transmembrane region" description="Helical" evidence="6">
    <location>
        <begin position="64"/>
        <end position="85"/>
    </location>
</feature>
<feature type="transmembrane region" description="Helical" evidence="6">
    <location>
        <begin position="100"/>
        <end position="126"/>
    </location>
</feature>
<accession>A0A1I4CMH6</accession>
<dbReference type="InterPro" id="IPR003825">
    <property type="entry name" value="Colicin-V_CvpA"/>
</dbReference>
<protein>
    <submittedName>
        <fullName evidence="7">Membrane protein required for colicin V production</fullName>
    </submittedName>
</protein>
<keyword evidence="8" id="KW-1185">Reference proteome</keyword>
<keyword evidence="2 6" id="KW-0812">Transmembrane</keyword>
<dbReference type="Proteomes" id="UP000198725">
    <property type="component" value="Unassembled WGS sequence"/>
</dbReference>
<evidence type="ECO:0000313" key="8">
    <source>
        <dbReference type="Proteomes" id="UP000198725"/>
    </source>
</evidence>
<evidence type="ECO:0000256" key="1">
    <source>
        <dbReference type="ARBA" id="ARBA00004141"/>
    </source>
</evidence>
<dbReference type="GO" id="GO:0009403">
    <property type="term" value="P:toxin biosynthetic process"/>
    <property type="evidence" value="ECO:0007669"/>
    <property type="project" value="InterPro"/>
</dbReference>
<keyword evidence="3 6" id="KW-1133">Transmembrane helix</keyword>
<feature type="region of interest" description="Disordered" evidence="5">
    <location>
        <begin position="183"/>
        <end position="211"/>
    </location>
</feature>
<evidence type="ECO:0000256" key="2">
    <source>
        <dbReference type="ARBA" id="ARBA00022692"/>
    </source>
</evidence>
<dbReference type="Pfam" id="PF02674">
    <property type="entry name" value="Colicin_V"/>
    <property type="match status" value="1"/>
</dbReference>
<dbReference type="InterPro" id="IPR052719">
    <property type="entry name" value="CvpA-like"/>
</dbReference>
<dbReference type="AlphaFoldDB" id="A0A1I4CMH6"/>
<organism evidence="7 8">
    <name type="scientific">Rhodanobacter glycinis</name>
    <dbReference type="NCBI Taxonomy" id="582702"/>
    <lineage>
        <taxon>Bacteria</taxon>
        <taxon>Pseudomonadati</taxon>
        <taxon>Pseudomonadota</taxon>
        <taxon>Gammaproteobacteria</taxon>
        <taxon>Lysobacterales</taxon>
        <taxon>Rhodanobacteraceae</taxon>
        <taxon>Rhodanobacter</taxon>
    </lineage>
</organism>
<comment type="subcellular location">
    <subcellularLocation>
        <location evidence="1">Membrane</location>
        <topology evidence="1">Multi-pass membrane protein</topology>
    </subcellularLocation>
</comment>
<dbReference type="EMBL" id="FOSR01000007">
    <property type="protein sequence ID" value="SFK81487.1"/>
    <property type="molecule type" value="Genomic_DNA"/>
</dbReference>
<dbReference type="PANTHER" id="PTHR36926">
    <property type="entry name" value="COLICIN V PRODUCTION PROTEIN"/>
    <property type="match status" value="1"/>
</dbReference>
<sequence>MSWIDYIIVGVLGLSVLIGLWRGLISEVLALATWVAAFWVAWTFGPAVSAHFEHSIDVPSIRLVVGYGLCFITVLVLGALLRFVIHRLVESTGLSGTDRLLGMIFGFARGVLLVTLMVFLVSFTAFTRDPWWKQSVLLPQFQAAAAWLGERLPAGVREHLHPDALQDRLRALPVPLPGSLQPAPGSTAPLPVPSPATAAIPSHSATINSSR</sequence>
<dbReference type="PANTHER" id="PTHR36926:SF1">
    <property type="entry name" value="COLICIN V PRODUCTION PROTEIN"/>
    <property type="match status" value="1"/>
</dbReference>
<feature type="transmembrane region" description="Helical" evidence="6">
    <location>
        <begin position="7"/>
        <end position="25"/>
    </location>
</feature>
<evidence type="ECO:0000313" key="7">
    <source>
        <dbReference type="EMBL" id="SFK81487.1"/>
    </source>
</evidence>
<dbReference type="GO" id="GO:0016020">
    <property type="term" value="C:membrane"/>
    <property type="evidence" value="ECO:0007669"/>
    <property type="project" value="UniProtKB-SubCell"/>
</dbReference>